<feature type="active site" evidence="3">
    <location>
        <position position="44"/>
    </location>
</feature>
<organism evidence="4 5">
    <name type="scientific">Variovorax gossypii</name>
    <dbReference type="NCBI Taxonomy" id="1679495"/>
    <lineage>
        <taxon>Bacteria</taxon>
        <taxon>Pseudomonadati</taxon>
        <taxon>Pseudomonadota</taxon>
        <taxon>Betaproteobacteria</taxon>
        <taxon>Burkholderiales</taxon>
        <taxon>Comamonadaceae</taxon>
        <taxon>Variovorax</taxon>
    </lineage>
</organism>
<dbReference type="PANTHER" id="PTHR13774">
    <property type="entry name" value="PHENAZINE BIOSYNTHESIS PROTEIN"/>
    <property type="match status" value="1"/>
</dbReference>
<dbReference type="Pfam" id="PF02567">
    <property type="entry name" value="PhzC-PhzF"/>
    <property type="match status" value="1"/>
</dbReference>
<dbReference type="PANTHER" id="PTHR13774:SF39">
    <property type="entry name" value="BIOSYNTHESIS PROTEIN, PUTATIVE-RELATED"/>
    <property type="match status" value="1"/>
</dbReference>
<evidence type="ECO:0000313" key="5">
    <source>
        <dbReference type="Proteomes" id="UP000267418"/>
    </source>
</evidence>
<dbReference type="NCBIfam" id="TIGR00654">
    <property type="entry name" value="PhzF_family"/>
    <property type="match status" value="1"/>
</dbReference>
<reference evidence="4 5" key="1">
    <citation type="submission" date="2018-12" db="EMBL/GenBank/DDBJ databases">
        <title>The genome of Variovorax gossypii DSM 100435.</title>
        <authorList>
            <person name="Gao J."/>
            <person name="Sun J."/>
        </authorList>
    </citation>
    <scope>NUCLEOTIDE SEQUENCE [LARGE SCALE GENOMIC DNA]</scope>
    <source>
        <strain evidence="4 5">DSM 100435</strain>
    </source>
</reference>
<sequence length="279" mass="28804">MNVLKIAAFSDGETGGNPAGVVIADTLPPAAQMQSVAAEVGFSETAFAAPADDAGSWRVRYFAPQSEVPFCGHATIALGAALAMQQGDGVFPLVLNQARITVEGRRNGSVVEAALQSPPTRSAAASPELLSEARALFGYSPQDLDPRIPPAVAHAGADHLVLALASRAALSAMHYELEAGRALMARAGLTTIVLVFAETAQRLHTRNPFASGGVYEDPATGAATAALAGYLRDIDWPHGGAIDVVQGEDMGMLSRLHADISPAPGSSIRVSGTARIMRA</sequence>
<dbReference type="SUPFAM" id="SSF54506">
    <property type="entry name" value="Diaminopimelate epimerase-like"/>
    <property type="match status" value="1"/>
</dbReference>
<dbReference type="PIRSF" id="PIRSF016184">
    <property type="entry name" value="PhzC_PhzF"/>
    <property type="match status" value="1"/>
</dbReference>
<name>A0A3S0J8A9_9BURK</name>
<dbReference type="OrthoDB" id="9788221at2"/>
<evidence type="ECO:0000256" key="1">
    <source>
        <dbReference type="ARBA" id="ARBA00008270"/>
    </source>
</evidence>
<dbReference type="Proteomes" id="UP000267418">
    <property type="component" value="Unassembled WGS sequence"/>
</dbReference>
<dbReference type="GO" id="GO:0016853">
    <property type="term" value="F:isomerase activity"/>
    <property type="evidence" value="ECO:0007669"/>
    <property type="project" value="UniProtKB-KW"/>
</dbReference>
<accession>A0A3S0J8A9</accession>
<evidence type="ECO:0000256" key="3">
    <source>
        <dbReference type="PIRSR" id="PIRSR016184-1"/>
    </source>
</evidence>
<gene>
    <name evidence="4" type="ORF">EJP69_08245</name>
</gene>
<comment type="similarity">
    <text evidence="1">Belongs to the PhzF family.</text>
</comment>
<keyword evidence="2" id="KW-0413">Isomerase</keyword>
<proteinExistence type="inferred from homology"/>
<keyword evidence="5" id="KW-1185">Reference proteome</keyword>
<protein>
    <submittedName>
        <fullName evidence="4">PhzF family phenazine biosynthesis protein</fullName>
    </submittedName>
</protein>
<dbReference type="Gene3D" id="3.10.310.10">
    <property type="entry name" value="Diaminopimelate Epimerase, Chain A, domain 1"/>
    <property type="match status" value="2"/>
</dbReference>
<dbReference type="EMBL" id="RXOE01000002">
    <property type="protein sequence ID" value="RTQ34417.1"/>
    <property type="molecule type" value="Genomic_DNA"/>
</dbReference>
<comment type="caution">
    <text evidence="4">The sequence shown here is derived from an EMBL/GenBank/DDBJ whole genome shotgun (WGS) entry which is preliminary data.</text>
</comment>
<evidence type="ECO:0000256" key="2">
    <source>
        <dbReference type="ARBA" id="ARBA00023235"/>
    </source>
</evidence>
<evidence type="ECO:0000313" key="4">
    <source>
        <dbReference type="EMBL" id="RTQ34417.1"/>
    </source>
</evidence>
<dbReference type="AlphaFoldDB" id="A0A3S0J8A9"/>
<dbReference type="InterPro" id="IPR003719">
    <property type="entry name" value="Phenazine_PhzF-like"/>
</dbReference>
<dbReference type="GO" id="GO:0005737">
    <property type="term" value="C:cytoplasm"/>
    <property type="evidence" value="ECO:0007669"/>
    <property type="project" value="TreeGrafter"/>
</dbReference>
<dbReference type="RefSeq" id="WP_126469354.1">
    <property type="nucleotide sequence ID" value="NZ_RXOE01000002.1"/>
</dbReference>